<evidence type="ECO:0000256" key="4">
    <source>
        <dbReference type="PROSITE-ProRule" id="PRU01161"/>
    </source>
</evidence>
<keyword evidence="1 4" id="KW-0378">Hydrolase</keyword>
<comment type="caution">
    <text evidence="7">The sequence shown here is derived from an EMBL/GenBank/DDBJ whole genome shotgun (WGS) entry which is preliminary data.</text>
</comment>
<dbReference type="PANTHER" id="PTHR24185:SF1">
    <property type="entry name" value="CALCIUM-INDEPENDENT PHOSPHOLIPASE A2-GAMMA"/>
    <property type="match status" value="1"/>
</dbReference>
<feature type="domain" description="PNPLA" evidence="6">
    <location>
        <begin position="82"/>
        <end position="287"/>
    </location>
</feature>
<accession>A0A8H3PJA1</accession>
<dbReference type="GO" id="GO:0016042">
    <property type="term" value="P:lipid catabolic process"/>
    <property type="evidence" value="ECO:0007669"/>
    <property type="project" value="UniProtKB-UniRule"/>
</dbReference>
<organism evidence="7 8">
    <name type="scientific">Alectoria fallacina</name>
    <dbReference type="NCBI Taxonomy" id="1903189"/>
    <lineage>
        <taxon>Eukaryota</taxon>
        <taxon>Fungi</taxon>
        <taxon>Dikarya</taxon>
        <taxon>Ascomycota</taxon>
        <taxon>Pezizomycotina</taxon>
        <taxon>Lecanoromycetes</taxon>
        <taxon>OSLEUM clade</taxon>
        <taxon>Lecanoromycetidae</taxon>
        <taxon>Lecanorales</taxon>
        <taxon>Lecanorineae</taxon>
        <taxon>Parmeliaceae</taxon>
        <taxon>Alectoria</taxon>
    </lineage>
</organism>
<evidence type="ECO:0000313" key="8">
    <source>
        <dbReference type="Proteomes" id="UP000664203"/>
    </source>
</evidence>
<evidence type="ECO:0000256" key="2">
    <source>
        <dbReference type="ARBA" id="ARBA00022963"/>
    </source>
</evidence>
<dbReference type="Gene3D" id="3.40.1090.10">
    <property type="entry name" value="Cytosolic phospholipase A2 catalytic domain"/>
    <property type="match status" value="1"/>
</dbReference>
<evidence type="ECO:0000256" key="5">
    <source>
        <dbReference type="SAM" id="MobiDB-lite"/>
    </source>
</evidence>
<protein>
    <recommendedName>
        <fullName evidence="6">PNPLA domain-containing protein</fullName>
    </recommendedName>
</protein>
<dbReference type="PROSITE" id="PS51635">
    <property type="entry name" value="PNPLA"/>
    <property type="match status" value="1"/>
</dbReference>
<dbReference type="SUPFAM" id="SSF52151">
    <property type="entry name" value="FabD/lysophospholipase-like"/>
    <property type="match status" value="1"/>
</dbReference>
<evidence type="ECO:0000256" key="3">
    <source>
        <dbReference type="ARBA" id="ARBA00023098"/>
    </source>
</evidence>
<dbReference type="AlphaFoldDB" id="A0A8H3PJA1"/>
<dbReference type="GO" id="GO:0019369">
    <property type="term" value="P:arachidonate metabolic process"/>
    <property type="evidence" value="ECO:0007669"/>
    <property type="project" value="TreeGrafter"/>
</dbReference>
<dbReference type="Proteomes" id="UP000664203">
    <property type="component" value="Unassembled WGS sequence"/>
</dbReference>
<dbReference type="EMBL" id="CAJPDR010000801">
    <property type="protein sequence ID" value="CAF9942736.1"/>
    <property type="molecule type" value="Genomic_DNA"/>
</dbReference>
<dbReference type="PANTHER" id="PTHR24185">
    <property type="entry name" value="CALCIUM-INDEPENDENT PHOSPHOLIPASE A2-GAMMA"/>
    <property type="match status" value="1"/>
</dbReference>
<feature type="compositionally biased region" description="Polar residues" evidence="5">
    <location>
        <begin position="51"/>
        <end position="69"/>
    </location>
</feature>
<feature type="active site" description="Proton acceptor" evidence="4">
    <location>
        <position position="273"/>
    </location>
</feature>
<evidence type="ECO:0000313" key="7">
    <source>
        <dbReference type="EMBL" id="CAF9942736.1"/>
    </source>
</evidence>
<dbReference type="GO" id="GO:0046486">
    <property type="term" value="P:glycerolipid metabolic process"/>
    <property type="evidence" value="ECO:0007669"/>
    <property type="project" value="UniProtKB-ARBA"/>
</dbReference>
<keyword evidence="8" id="KW-1185">Reference proteome</keyword>
<dbReference type="Pfam" id="PF01734">
    <property type="entry name" value="Patatin"/>
    <property type="match status" value="1"/>
</dbReference>
<gene>
    <name evidence="7" type="ORF">ALECFALPRED_009988</name>
</gene>
<proteinExistence type="predicted"/>
<comment type="caution">
    <text evidence="4">Lacks conserved residue(s) required for the propagation of feature annotation.</text>
</comment>
<feature type="active site" description="Nucleophile" evidence="4">
    <location>
        <position position="126"/>
    </location>
</feature>
<reference evidence="7" key="1">
    <citation type="submission" date="2021-03" db="EMBL/GenBank/DDBJ databases">
        <authorList>
            <person name="Tagirdzhanova G."/>
        </authorList>
    </citation>
    <scope>NUCLEOTIDE SEQUENCE</scope>
</reference>
<feature type="short sequence motif" description="DGA/G" evidence="4">
    <location>
        <begin position="273"/>
        <end position="275"/>
    </location>
</feature>
<keyword evidence="2 4" id="KW-0442">Lipid degradation</keyword>
<sequence length="420" mass="46312">MSSPPPLPSRQQSSPQQFTSMARLANAPPAPYLRQPSPQPPSISPSLQSSATPQSSAEAQFTGKPSRQRSAGREPPQVRKISSLDGGGVRGLSIITILKYIMRNLNRERGFDLEPWEEFDMIGETSTGGIIAIMLGRLRMSLDECQSAYTLLSEIIFTPVHSPVDPRRLYKFLKASGKFENAPLEDSIKSTIWSKQLPEDALLKEKDPDACKVFVCATRGEDGSLAVLRSYESRRHDPLYEICKIWEAARATSAASTFFEPIQIGQNRQLFVDGALTGSNNPVRTANIESRDVWPSADRLILSVGTGAAPGNAVTGSLVKLANRLKDMVADSEKTNRIFRMENNEMVRYGRLYRFNVMLGLANIGLEEHEAINSIATYTDNYLDDPDIFDMVQSCVNNLCRGGQRMGYASAEGLTTQGLI</sequence>
<dbReference type="GO" id="GO:0047499">
    <property type="term" value="F:calcium-independent phospholipase A2 activity"/>
    <property type="evidence" value="ECO:0007669"/>
    <property type="project" value="TreeGrafter"/>
</dbReference>
<feature type="region of interest" description="Disordered" evidence="5">
    <location>
        <begin position="1"/>
        <end position="83"/>
    </location>
</feature>
<feature type="short sequence motif" description="GXGXXG" evidence="4">
    <location>
        <begin position="86"/>
        <end position="91"/>
    </location>
</feature>
<dbReference type="InterPro" id="IPR002641">
    <property type="entry name" value="PNPLA_dom"/>
</dbReference>
<dbReference type="InterPro" id="IPR016035">
    <property type="entry name" value="Acyl_Trfase/lysoPLipase"/>
</dbReference>
<dbReference type="OrthoDB" id="1658288at2759"/>
<dbReference type="GO" id="GO:0016020">
    <property type="term" value="C:membrane"/>
    <property type="evidence" value="ECO:0007669"/>
    <property type="project" value="TreeGrafter"/>
</dbReference>
<keyword evidence="3 4" id="KW-0443">Lipid metabolism</keyword>
<evidence type="ECO:0000256" key="1">
    <source>
        <dbReference type="ARBA" id="ARBA00022801"/>
    </source>
</evidence>
<evidence type="ECO:0000259" key="6">
    <source>
        <dbReference type="PROSITE" id="PS51635"/>
    </source>
</evidence>
<name>A0A8H3PJA1_9LECA</name>